<name>A0A2G2YR51_CAPAN</name>
<keyword evidence="7" id="KW-0472">Membrane</keyword>
<dbReference type="GO" id="GO:0046481">
    <property type="term" value="F:digalactosyldiacylglycerol synthase activity"/>
    <property type="evidence" value="ECO:0007669"/>
    <property type="project" value="InterPro"/>
</dbReference>
<evidence type="ECO:0000256" key="7">
    <source>
        <dbReference type="ARBA" id="ARBA00023136"/>
    </source>
</evidence>
<dbReference type="PANTHER" id="PTHR46132:SF6">
    <property type="entry name" value="DIGALACTOSYLDIACYLGLYCEROL SYNTHASE 1, CHLOROPLASTIC"/>
    <property type="match status" value="1"/>
</dbReference>
<dbReference type="AlphaFoldDB" id="A0A2G2YR51"/>
<evidence type="ECO:0000256" key="2">
    <source>
        <dbReference type="ARBA" id="ARBA00004370"/>
    </source>
</evidence>
<comment type="similarity">
    <text evidence="3">Belongs to the glycosyltransferase group 1 family. Glycosyltransferase 4 subfamily.</text>
</comment>
<dbReference type="GO" id="GO:0016020">
    <property type="term" value="C:membrane"/>
    <property type="evidence" value="ECO:0007669"/>
    <property type="project" value="UniProtKB-SubCell"/>
</dbReference>
<keyword evidence="4" id="KW-0150">Chloroplast</keyword>
<evidence type="ECO:0000256" key="6">
    <source>
        <dbReference type="ARBA" id="ARBA00022679"/>
    </source>
</evidence>
<keyword evidence="5" id="KW-0934">Plastid</keyword>
<evidence type="ECO:0000313" key="9">
    <source>
        <dbReference type="Proteomes" id="UP000222542"/>
    </source>
</evidence>
<dbReference type="PANTHER" id="PTHR46132">
    <property type="entry name" value="DIGALACTOSYLDIACYLGLYCEROL SYNTHASE 2, CHLOROPLASTIC"/>
    <property type="match status" value="1"/>
</dbReference>
<evidence type="ECO:0000313" key="8">
    <source>
        <dbReference type="EMBL" id="PHT72227.1"/>
    </source>
</evidence>
<proteinExistence type="inferred from homology"/>
<evidence type="ECO:0000256" key="4">
    <source>
        <dbReference type="ARBA" id="ARBA00022528"/>
    </source>
</evidence>
<dbReference type="Gramene" id="PHT72227">
    <property type="protein sequence ID" value="PHT72227"/>
    <property type="gene ID" value="T459_23012"/>
</dbReference>
<reference evidence="8 9" key="2">
    <citation type="journal article" date="2017" name="Genome Biol.">
        <title>New reference genome sequences of hot pepper reveal the massive evolution of plant disease-resistance genes by retroduplication.</title>
        <authorList>
            <person name="Kim S."/>
            <person name="Park J."/>
            <person name="Yeom S.I."/>
            <person name="Kim Y.M."/>
            <person name="Seo E."/>
            <person name="Kim K.T."/>
            <person name="Kim M.S."/>
            <person name="Lee J.M."/>
            <person name="Cheong K."/>
            <person name="Shin H.S."/>
            <person name="Kim S.B."/>
            <person name="Han K."/>
            <person name="Lee J."/>
            <person name="Park M."/>
            <person name="Lee H.A."/>
            <person name="Lee H.Y."/>
            <person name="Lee Y."/>
            <person name="Oh S."/>
            <person name="Lee J.H."/>
            <person name="Choi E."/>
            <person name="Choi E."/>
            <person name="Lee S.E."/>
            <person name="Jeon J."/>
            <person name="Kim H."/>
            <person name="Choi G."/>
            <person name="Song H."/>
            <person name="Lee J."/>
            <person name="Lee S.C."/>
            <person name="Kwon J.K."/>
            <person name="Lee H.Y."/>
            <person name="Koo N."/>
            <person name="Hong Y."/>
            <person name="Kim R.W."/>
            <person name="Kang W.H."/>
            <person name="Huh J.H."/>
            <person name="Kang B.C."/>
            <person name="Yang T.J."/>
            <person name="Lee Y.H."/>
            <person name="Bennetzen J.L."/>
            <person name="Choi D."/>
        </authorList>
    </citation>
    <scope>NUCLEOTIDE SEQUENCE [LARGE SCALE GENOMIC DNA]</scope>
    <source>
        <strain evidence="9">cv. CM334</strain>
    </source>
</reference>
<evidence type="ECO:0000256" key="5">
    <source>
        <dbReference type="ARBA" id="ARBA00022640"/>
    </source>
</evidence>
<reference evidence="8 9" key="1">
    <citation type="journal article" date="2014" name="Nat. Genet.">
        <title>Genome sequence of the hot pepper provides insights into the evolution of pungency in Capsicum species.</title>
        <authorList>
            <person name="Kim S."/>
            <person name="Park M."/>
            <person name="Yeom S.I."/>
            <person name="Kim Y.M."/>
            <person name="Lee J.M."/>
            <person name="Lee H.A."/>
            <person name="Seo E."/>
            <person name="Choi J."/>
            <person name="Cheong K."/>
            <person name="Kim K.T."/>
            <person name="Jung K."/>
            <person name="Lee G.W."/>
            <person name="Oh S.K."/>
            <person name="Bae C."/>
            <person name="Kim S.B."/>
            <person name="Lee H.Y."/>
            <person name="Kim S.Y."/>
            <person name="Kim M.S."/>
            <person name="Kang B.C."/>
            <person name="Jo Y.D."/>
            <person name="Yang H.B."/>
            <person name="Jeong H.J."/>
            <person name="Kang W.H."/>
            <person name="Kwon J.K."/>
            <person name="Shin C."/>
            <person name="Lim J.Y."/>
            <person name="Park J.H."/>
            <person name="Huh J.H."/>
            <person name="Kim J.S."/>
            <person name="Kim B.D."/>
            <person name="Cohen O."/>
            <person name="Paran I."/>
            <person name="Suh M.C."/>
            <person name="Lee S.B."/>
            <person name="Kim Y.K."/>
            <person name="Shin Y."/>
            <person name="Noh S.J."/>
            <person name="Park J."/>
            <person name="Seo Y.S."/>
            <person name="Kwon S.Y."/>
            <person name="Kim H.A."/>
            <person name="Park J.M."/>
            <person name="Kim H.J."/>
            <person name="Choi S.B."/>
            <person name="Bosland P.W."/>
            <person name="Reeves G."/>
            <person name="Jo S.H."/>
            <person name="Lee B.W."/>
            <person name="Cho H.T."/>
            <person name="Choi H.S."/>
            <person name="Lee M.S."/>
            <person name="Yu Y."/>
            <person name="Do Choi Y."/>
            <person name="Park B.S."/>
            <person name="van Deynze A."/>
            <person name="Ashrafi H."/>
            <person name="Hill T."/>
            <person name="Kim W.T."/>
            <person name="Pai H.S."/>
            <person name="Ahn H.K."/>
            <person name="Yeam I."/>
            <person name="Giovannoni J.J."/>
            <person name="Rose J.K."/>
            <person name="Sorensen I."/>
            <person name="Lee S.J."/>
            <person name="Kim R.W."/>
            <person name="Choi I.Y."/>
            <person name="Choi B.S."/>
            <person name="Lim J.S."/>
            <person name="Lee Y.H."/>
            <person name="Choi D."/>
        </authorList>
    </citation>
    <scope>NUCLEOTIDE SEQUENCE [LARGE SCALE GENOMIC DNA]</scope>
    <source>
        <strain evidence="9">cv. CM334</strain>
    </source>
</reference>
<comment type="caution">
    <text evidence="8">The sequence shown here is derived from an EMBL/GenBank/DDBJ whole genome shotgun (WGS) entry which is preliminary data.</text>
</comment>
<protein>
    <submittedName>
        <fullName evidence="8">Uncharacterized protein</fullName>
    </submittedName>
</protein>
<gene>
    <name evidence="8" type="ORF">T459_23012</name>
</gene>
<organism evidence="8 9">
    <name type="scientific">Capsicum annuum</name>
    <name type="common">Capsicum pepper</name>
    <dbReference type="NCBI Taxonomy" id="4072"/>
    <lineage>
        <taxon>Eukaryota</taxon>
        <taxon>Viridiplantae</taxon>
        <taxon>Streptophyta</taxon>
        <taxon>Embryophyta</taxon>
        <taxon>Tracheophyta</taxon>
        <taxon>Spermatophyta</taxon>
        <taxon>Magnoliopsida</taxon>
        <taxon>eudicotyledons</taxon>
        <taxon>Gunneridae</taxon>
        <taxon>Pentapetalae</taxon>
        <taxon>asterids</taxon>
        <taxon>lamiids</taxon>
        <taxon>Solanales</taxon>
        <taxon>Solanaceae</taxon>
        <taxon>Solanoideae</taxon>
        <taxon>Capsiceae</taxon>
        <taxon>Capsicum</taxon>
    </lineage>
</organism>
<accession>A0A2G2YR51</accession>
<keyword evidence="9" id="KW-1185">Reference proteome</keyword>
<dbReference type="GO" id="GO:0009507">
    <property type="term" value="C:chloroplast"/>
    <property type="evidence" value="ECO:0007669"/>
    <property type="project" value="UniProtKB-SubCell"/>
</dbReference>
<dbReference type="Proteomes" id="UP000222542">
    <property type="component" value="Unassembled WGS sequence"/>
</dbReference>
<sequence>MSLPSQGRGKFCVHSILPDSTCGISLGGVVIVCNEVSINSSITDVLCTATAGELAIGKIVVCADHPSNKFFRAFLKCLTYKISKDFVEKVKEAMSSEPGHFRGTLQAFVGGATTQLFMEYSNLNKVLTSEEEPWKPSLLSIASAADNIIAVYKATQERSIPRTARVKVELDLLAKLMQRMKLQYVDEKSGKIMDHFQEFVYDNLPSYCTFCNHQNYVKSDGQRDQLAIVTAQLDESVGEEPAILDDASIINQALVALQTTNSSARAIVPREVLCLNTFDALTNNIVHVPSESLQLFGEINGMIEVLRKDLMKAKAEEFMNLNQEKMSVKEYALKFT</sequence>
<keyword evidence="6" id="KW-0808">Transferase</keyword>
<dbReference type="InterPro" id="IPR044525">
    <property type="entry name" value="DGDG1/2"/>
</dbReference>
<evidence type="ECO:0000256" key="3">
    <source>
        <dbReference type="ARBA" id="ARBA00009481"/>
    </source>
</evidence>
<evidence type="ECO:0000256" key="1">
    <source>
        <dbReference type="ARBA" id="ARBA00004229"/>
    </source>
</evidence>
<comment type="subcellular location">
    <subcellularLocation>
        <location evidence="2">Membrane</location>
    </subcellularLocation>
    <subcellularLocation>
        <location evidence="1">Plastid</location>
        <location evidence="1">Chloroplast</location>
    </subcellularLocation>
</comment>
<dbReference type="EMBL" id="AYRZ02000009">
    <property type="protein sequence ID" value="PHT72227.1"/>
    <property type="molecule type" value="Genomic_DNA"/>
</dbReference>
<dbReference type="STRING" id="4072.A0A2G2YR51"/>